<organism evidence="1 2">
    <name type="scientific">Novacetimonas hansenii ATCC 23769</name>
    <dbReference type="NCBI Taxonomy" id="714995"/>
    <lineage>
        <taxon>Bacteria</taxon>
        <taxon>Pseudomonadati</taxon>
        <taxon>Pseudomonadota</taxon>
        <taxon>Alphaproteobacteria</taxon>
        <taxon>Acetobacterales</taxon>
        <taxon>Acetobacteraceae</taxon>
        <taxon>Novacetimonas</taxon>
    </lineage>
</organism>
<dbReference type="EMBL" id="ADTV01000042">
    <property type="protein sequence ID" value="EFG83840.1"/>
    <property type="molecule type" value="Genomic_DNA"/>
</dbReference>
<comment type="caution">
    <text evidence="1">The sequence shown here is derived from an EMBL/GenBank/DDBJ whole genome shotgun (WGS) entry which is preliminary data.</text>
</comment>
<dbReference type="HOGENOM" id="CLU_3234948_0_0_5"/>
<dbReference type="AlphaFoldDB" id="D5QGI4"/>
<accession>D5QGI4</accession>
<dbReference type="Proteomes" id="UP000006468">
    <property type="component" value="Chromosome"/>
</dbReference>
<evidence type="ECO:0000313" key="1">
    <source>
        <dbReference type="EMBL" id="EFG83840.1"/>
    </source>
</evidence>
<evidence type="ECO:0000313" key="2">
    <source>
        <dbReference type="Proteomes" id="UP000006468"/>
    </source>
</evidence>
<gene>
    <name evidence="1" type="ORF">GXY_11279</name>
</gene>
<protein>
    <submittedName>
        <fullName evidence="1">Uncharacterized protein</fullName>
    </submittedName>
</protein>
<name>D5QGI4_NOVHA</name>
<reference evidence="1 2" key="1">
    <citation type="journal article" date="2010" name="J. Bacteriol.">
        <title>Genome sequence of a cellulose-producing bacterium, Gluconacetobacter hansenii ATCC 23769.</title>
        <authorList>
            <person name="Iyer P.R."/>
            <person name="Geib S.M."/>
            <person name="Catchmark J."/>
            <person name="Kao T.H."/>
            <person name="Tien M."/>
        </authorList>
    </citation>
    <scope>NUCLEOTIDE SEQUENCE [LARGE SCALE GENOMIC DNA]</scope>
    <source>
        <strain evidence="1 2">ATCC 23769</strain>
    </source>
</reference>
<sequence>MIFLKQSEKRRARALVQETAYKSGAGQEVISNDDVSKPSAMQA</sequence>
<dbReference type="RefSeq" id="WP_003620474.1">
    <property type="nucleotide sequence ID" value="NZ_CM000920.1"/>
</dbReference>
<proteinExistence type="predicted"/>